<dbReference type="GO" id="GO:0003700">
    <property type="term" value="F:DNA-binding transcription factor activity"/>
    <property type="evidence" value="ECO:0007669"/>
    <property type="project" value="InterPro"/>
</dbReference>
<proteinExistence type="predicted"/>
<dbReference type="InterPro" id="IPR047057">
    <property type="entry name" value="MerR_fam"/>
</dbReference>
<dbReference type="STRING" id="1045773.SAMN05216555_107137"/>
<dbReference type="GO" id="GO:0003677">
    <property type="term" value="F:DNA binding"/>
    <property type="evidence" value="ECO:0007669"/>
    <property type="project" value="UniProtKB-KW"/>
</dbReference>
<dbReference type="InterPro" id="IPR000551">
    <property type="entry name" value="MerR-type_HTH_dom"/>
</dbReference>
<keyword evidence="1 2" id="KW-0238">DNA-binding</keyword>
<dbReference type="PANTHER" id="PTHR30204:SF98">
    <property type="entry name" value="HTH-TYPE TRANSCRIPTIONAL REGULATOR ADHR"/>
    <property type="match status" value="1"/>
</dbReference>
<dbReference type="PROSITE" id="PS50937">
    <property type="entry name" value="HTH_MERR_2"/>
    <property type="match status" value="1"/>
</dbReference>
<dbReference type="CDD" id="cd01109">
    <property type="entry name" value="HTH_YyaN"/>
    <property type="match status" value="1"/>
</dbReference>
<protein>
    <submittedName>
        <fullName evidence="2">DNA-binding transcriptional regulator, MerR family</fullName>
    </submittedName>
</protein>
<name>A0A1G8RB94_9MICC</name>
<sequence>MSFTIAQVAEQTGLSAHTLRYYERDGLLPGEVGRASSGRRAYSERDVGGIIMVARLRATGMPVAEIRRYAQLVRDGDASVPKRLNLLLEHREKVRDQLRQAQAHLAAIETKIELYRGFVEGS</sequence>
<accession>A0A1G8RB94</accession>
<dbReference type="Pfam" id="PF13411">
    <property type="entry name" value="MerR_1"/>
    <property type="match status" value="1"/>
</dbReference>
<keyword evidence="3" id="KW-1185">Reference proteome</keyword>
<dbReference type="SUPFAM" id="SSF46955">
    <property type="entry name" value="Putative DNA-binding domain"/>
    <property type="match status" value="1"/>
</dbReference>
<dbReference type="RefSeq" id="WP_074588959.1">
    <property type="nucleotide sequence ID" value="NZ_FNEI01000007.1"/>
</dbReference>
<dbReference type="EMBL" id="FNEI01000007">
    <property type="protein sequence ID" value="SDJ13650.1"/>
    <property type="molecule type" value="Genomic_DNA"/>
</dbReference>
<evidence type="ECO:0000313" key="3">
    <source>
        <dbReference type="Proteomes" id="UP000182130"/>
    </source>
</evidence>
<gene>
    <name evidence="2" type="ORF">SAMN05216555_107137</name>
</gene>
<evidence type="ECO:0000256" key="1">
    <source>
        <dbReference type="ARBA" id="ARBA00023125"/>
    </source>
</evidence>
<dbReference type="OrthoDB" id="5242095at2"/>
<dbReference type="PANTHER" id="PTHR30204">
    <property type="entry name" value="REDOX-CYCLING DRUG-SENSING TRANSCRIPTIONAL ACTIVATOR SOXR"/>
    <property type="match status" value="1"/>
</dbReference>
<dbReference type="AlphaFoldDB" id="A0A1G8RB94"/>
<reference evidence="3" key="1">
    <citation type="submission" date="2016-10" db="EMBL/GenBank/DDBJ databases">
        <authorList>
            <person name="Varghese N."/>
            <person name="Submissions S."/>
        </authorList>
    </citation>
    <scope>NUCLEOTIDE SEQUENCE [LARGE SCALE GENOMIC DNA]</scope>
    <source>
        <strain evidence="3">CGMCC 1.10783</strain>
    </source>
</reference>
<dbReference type="SMART" id="SM00422">
    <property type="entry name" value="HTH_MERR"/>
    <property type="match status" value="1"/>
</dbReference>
<evidence type="ECO:0000313" key="2">
    <source>
        <dbReference type="EMBL" id="SDJ13650.1"/>
    </source>
</evidence>
<dbReference type="Proteomes" id="UP000182130">
    <property type="component" value="Unassembled WGS sequence"/>
</dbReference>
<organism evidence="2 3">
    <name type="scientific">Arthrobacter cupressi</name>
    <dbReference type="NCBI Taxonomy" id="1045773"/>
    <lineage>
        <taxon>Bacteria</taxon>
        <taxon>Bacillati</taxon>
        <taxon>Actinomycetota</taxon>
        <taxon>Actinomycetes</taxon>
        <taxon>Micrococcales</taxon>
        <taxon>Micrococcaceae</taxon>
        <taxon>Arthrobacter</taxon>
    </lineage>
</organism>
<dbReference type="PROSITE" id="PS00552">
    <property type="entry name" value="HTH_MERR_1"/>
    <property type="match status" value="1"/>
</dbReference>
<dbReference type="Gene3D" id="1.10.1660.10">
    <property type="match status" value="1"/>
</dbReference>
<dbReference type="InterPro" id="IPR009061">
    <property type="entry name" value="DNA-bd_dom_put_sf"/>
</dbReference>